<organism evidence="8 9">
    <name type="scientific">Modicisalibacter muralis</name>
    <dbReference type="NCBI Taxonomy" id="119000"/>
    <lineage>
        <taxon>Bacteria</taxon>
        <taxon>Pseudomonadati</taxon>
        <taxon>Pseudomonadota</taxon>
        <taxon>Gammaproteobacteria</taxon>
        <taxon>Oceanospirillales</taxon>
        <taxon>Halomonadaceae</taxon>
        <taxon>Modicisalibacter</taxon>
    </lineage>
</organism>
<dbReference type="RefSeq" id="WP_089725234.1">
    <property type="nucleotide sequence ID" value="NZ_FNGI01000001.1"/>
</dbReference>
<dbReference type="EMBL" id="FNGI01000001">
    <property type="protein sequence ID" value="SDK93296.1"/>
    <property type="molecule type" value="Genomic_DNA"/>
</dbReference>
<gene>
    <name evidence="8" type="ORF">SAMN05661010_00546</name>
</gene>
<evidence type="ECO:0000256" key="2">
    <source>
        <dbReference type="ARBA" id="ARBA00022490"/>
    </source>
</evidence>
<protein>
    <recommendedName>
        <fullName evidence="5">Flagellar protein FliT</fullName>
    </recommendedName>
</protein>
<name>A0A1G9FXZ6_9GAMM</name>
<evidence type="ECO:0000313" key="9">
    <source>
        <dbReference type="Proteomes" id="UP000198654"/>
    </source>
</evidence>
<keyword evidence="4" id="KW-0143">Chaperone</keyword>
<reference evidence="8 9" key="1">
    <citation type="submission" date="2016-10" db="EMBL/GenBank/DDBJ databases">
        <authorList>
            <person name="de Groot N.N."/>
        </authorList>
    </citation>
    <scope>NUCLEOTIDE SEQUENCE [LARGE SCALE GENOMIC DNA]</scope>
    <source>
        <strain evidence="8 9">DSM 14789</strain>
    </source>
</reference>
<dbReference type="AlphaFoldDB" id="A0A1G9FXZ6"/>
<dbReference type="STRING" id="119000.SAMN05661010_00546"/>
<accession>A0A1G9FXZ6</accession>
<evidence type="ECO:0000256" key="6">
    <source>
        <dbReference type="SAM" id="Coils"/>
    </source>
</evidence>
<feature type="region of interest" description="Disordered" evidence="7">
    <location>
        <begin position="111"/>
        <end position="130"/>
    </location>
</feature>
<keyword evidence="2" id="KW-0963">Cytoplasm</keyword>
<evidence type="ECO:0000313" key="8">
    <source>
        <dbReference type="EMBL" id="SDK93296.1"/>
    </source>
</evidence>
<comment type="subcellular location">
    <subcellularLocation>
        <location evidence="1">Cytoplasm</location>
        <location evidence="1">Cytosol</location>
    </subcellularLocation>
</comment>
<keyword evidence="8" id="KW-0282">Flagellum</keyword>
<keyword evidence="8" id="KW-0966">Cell projection</keyword>
<dbReference type="OrthoDB" id="6238322at2"/>
<feature type="coiled-coil region" evidence="6">
    <location>
        <begin position="81"/>
        <end position="108"/>
    </location>
</feature>
<keyword evidence="3" id="KW-1005">Bacterial flagellum biogenesis</keyword>
<dbReference type="GO" id="GO:0044781">
    <property type="term" value="P:bacterial-type flagellum organization"/>
    <property type="evidence" value="ECO:0007669"/>
    <property type="project" value="UniProtKB-KW"/>
</dbReference>
<keyword evidence="6" id="KW-0175">Coiled coil</keyword>
<dbReference type="Gene3D" id="1.20.58.380">
    <property type="entry name" value="Flagellar protein flit"/>
    <property type="match status" value="1"/>
</dbReference>
<evidence type="ECO:0000256" key="4">
    <source>
        <dbReference type="ARBA" id="ARBA00023186"/>
    </source>
</evidence>
<evidence type="ECO:0000256" key="5">
    <source>
        <dbReference type="ARBA" id="ARBA00093797"/>
    </source>
</evidence>
<keyword evidence="8" id="KW-0969">Cilium</keyword>
<dbReference type="Proteomes" id="UP000198654">
    <property type="component" value="Unassembled WGS sequence"/>
</dbReference>
<evidence type="ECO:0000256" key="1">
    <source>
        <dbReference type="ARBA" id="ARBA00004514"/>
    </source>
</evidence>
<proteinExistence type="predicted"/>
<dbReference type="InterPro" id="IPR008622">
    <property type="entry name" value="FliT"/>
</dbReference>
<keyword evidence="9" id="KW-1185">Reference proteome</keyword>
<sequence length="130" mass="14908">MPAKREAAETASSADVLAGYERLRQRSARMLGWAREGDWAHLVQEESSYVMAVEDLKRREQGCQLDQDGLMHKADLLECILEQDAEVRQRLEARRDELSELLGSTRRRRDVNRAYRASGAQPVPIDQGRR</sequence>
<dbReference type="Pfam" id="PF05400">
    <property type="entry name" value="FliT"/>
    <property type="match status" value="1"/>
</dbReference>
<evidence type="ECO:0000256" key="7">
    <source>
        <dbReference type="SAM" id="MobiDB-lite"/>
    </source>
</evidence>
<evidence type="ECO:0000256" key="3">
    <source>
        <dbReference type="ARBA" id="ARBA00022795"/>
    </source>
</evidence>